<dbReference type="SUPFAM" id="SSF52172">
    <property type="entry name" value="CheY-like"/>
    <property type="match status" value="1"/>
</dbReference>
<dbReference type="PANTHER" id="PTHR44688">
    <property type="entry name" value="DNA-BINDING TRANSCRIPTIONAL ACTIVATOR DEVR_DOSR"/>
    <property type="match status" value="1"/>
</dbReference>
<dbReference type="SMART" id="SM00421">
    <property type="entry name" value="HTH_LUXR"/>
    <property type="match status" value="1"/>
</dbReference>
<evidence type="ECO:0008006" key="9">
    <source>
        <dbReference type="Google" id="ProtNLM"/>
    </source>
</evidence>
<name>A0A328BN22_9BACT</name>
<dbReference type="PRINTS" id="PR00038">
    <property type="entry name" value="HTHLUXR"/>
</dbReference>
<organism evidence="7 8">
    <name type="scientific">Hymenobacter edaphi</name>
    <dbReference type="NCBI Taxonomy" id="2211146"/>
    <lineage>
        <taxon>Bacteria</taxon>
        <taxon>Pseudomonadati</taxon>
        <taxon>Bacteroidota</taxon>
        <taxon>Cytophagia</taxon>
        <taxon>Cytophagales</taxon>
        <taxon>Hymenobacteraceae</taxon>
        <taxon>Hymenobacter</taxon>
    </lineage>
</organism>
<evidence type="ECO:0000259" key="5">
    <source>
        <dbReference type="PROSITE" id="PS50043"/>
    </source>
</evidence>
<keyword evidence="2" id="KW-0238">DNA-binding</keyword>
<dbReference type="Pfam" id="PF00196">
    <property type="entry name" value="GerE"/>
    <property type="match status" value="1"/>
</dbReference>
<protein>
    <recommendedName>
        <fullName evidence="9">HTH luxR-type domain-containing protein</fullName>
    </recommendedName>
</protein>
<sequence length="261" mass="28139">MFYHNLYCIHRIYPAYCCHSLQAPRCRPSASYAPIVSRFSPPYDPTATRMLSCTSAAPGSVLVGAPPTLYRQGLLATLQTTWPALELTLALDAAQVPALVHRQAFTLVVLDSSAVSQDLLTLIAQMRAFRPQQPVLVLTAQGPASRSRQKILHGATTLLPRHSSPQELVQTIHPWLSPAGAGPGLPGAAAQPAGPPTPFSPRELEVLRLVVGDCNNQQIAEQLCLSVRTVESHRRALLQKTGARSLIGLVAQAVRKGWVSP</sequence>
<dbReference type="InterPro" id="IPR016032">
    <property type="entry name" value="Sig_transdc_resp-reg_C-effctor"/>
</dbReference>
<reference evidence="8" key="1">
    <citation type="submission" date="2018-05" db="EMBL/GenBank/DDBJ databases">
        <authorList>
            <person name="Nie L."/>
        </authorList>
    </citation>
    <scope>NUCLEOTIDE SEQUENCE [LARGE SCALE GENOMIC DNA]</scope>
    <source>
        <strain evidence="8">NL</strain>
    </source>
</reference>
<dbReference type="SUPFAM" id="SSF46894">
    <property type="entry name" value="C-terminal effector domain of the bipartite response regulators"/>
    <property type="match status" value="1"/>
</dbReference>
<keyword evidence="4" id="KW-0597">Phosphoprotein</keyword>
<feature type="domain" description="HTH luxR-type" evidence="5">
    <location>
        <begin position="192"/>
        <end position="257"/>
    </location>
</feature>
<gene>
    <name evidence="7" type="ORF">DLM85_07965</name>
</gene>
<dbReference type="EMBL" id="QHKM01000002">
    <property type="protein sequence ID" value="RAK67969.1"/>
    <property type="molecule type" value="Genomic_DNA"/>
</dbReference>
<dbReference type="OrthoDB" id="881140at2"/>
<feature type="domain" description="Response regulatory" evidence="6">
    <location>
        <begin position="60"/>
        <end position="176"/>
    </location>
</feature>
<keyword evidence="3" id="KW-0804">Transcription</keyword>
<dbReference type="CDD" id="cd06170">
    <property type="entry name" value="LuxR_C_like"/>
    <property type="match status" value="1"/>
</dbReference>
<dbReference type="Proteomes" id="UP000248553">
    <property type="component" value="Unassembled WGS sequence"/>
</dbReference>
<dbReference type="GO" id="GO:0000160">
    <property type="term" value="P:phosphorelay signal transduction system"/>
    <property type="evidence" value="ECO:0007669"/>
    <property type="project" value="InterPro"/>
</dbReference>
<dbReference type="PANTHER" id="PTHR44688:SF16">
    <property type="entry name" value="DNA-BINDING TRANSCRIPTIONAL ACTIVATOR DEVR_DOSR"/>
    <property type="match status" value="1"/>
</dbReference>
<evidence type="ECO:0000313" key="7">
    <source>
        <dbReference type="EMBL" id="RAK67969.1"/>
    </source>
</evidence>
<dbReference type="InterPro" id="IPR036388">
    <property type="entry name" value="WH-like_DNA-bd_sf"/>
</dbReference>
<comment type="caution">
    <text evidence="7">The sequence shown here is derived from an EMBL/GenBank/DDBJ whole genome shotgun (WGS) entry which is preliminary data.</text>
</comment>
<dbReference type="InterPro" id="IPR011006">
    <property type="entry name" value="CheY-like_superfamily"/>
</dbReference>
<dbReference type="Gene3D" id="1.10.10.10">
    <property type="entry name" value="Winged helix-like DNA-binding domain superfamily/Winged helix DNA-binding domain"/>
    <property type="match status" value="1"/>
</dbReference>
<dbReference type="GO" id="GO:0003677">
    <property type="term" value="F:DNA binding"/>
    <property type="evidence" value="ECO:0007669"/>
    <property type="project" value="UniProtKB-KW"/>
</dbReference>
<proteinExistence type="predicted"/>
<dbReference type="InterPro" id="IPR001789">
    <property type="entry name" value="Sig_transdc_resp-reg_receiver"/>
</dbReference>
<evidence type="ECO:0000256" key="3">
    <source>
        <dbReference type="ARBA" id="ARBA00023163"/>
    </source>
</evidence>
<dbReference type="InterPro" id="IPR000792">
    <property type="entry name" value="Tscrpt_reg_LuxR_C"/>
</dbReference>
<dbReference type="GO" id="GO:0006355">
    <property type="term" value="P:regulation of DNA-templated transcription"/>
    <property type="evidence" value="ECO:0007669"/>
    <property type="project" value="InterPro"/>
</dbReference>
<keyword evidence="8" id="KW-1185">Reference proteome</keyword>
<dbReference type="AlphaFoldDB" id="A0A328BN22"/>
<evidence type="ECO:0000256" key="2">
    <source>
        <dbReference type="ARBA" id="ARBA00023125"/>
    </source>
</evidence>
<dbReference type="PROSITE" id="PS50043">
    <property type="entry name" value="HTH_LUXR_2"/>
    <property type="match status" value="1"/>
</dbReference>
<dbReference type="PROSITE" id="PS00622">
    <property type="entry name" value="HTH_LUXR_1"/>
    <property type="match status" value="1"/>
</dbReference>
<evidence type="ECO:0000313" key="8">
    <source>
        <dbReference type="Proteomes" id="UP000248553"/>
    </source>
</evidence>
<evidence type="ECO:0000256" key="1">
    <source>
        <dbReference type="ARBA" id="ARBA00023015"/>
    </source>
</evidence>
<evidence type="ECO:0000259" key="6">
    <source>
        <dbReference type="PROSITE" id="PS50110"/>
    </source>
</evidence>
<evidence type="ECO:0000256" key="4">
    <source>
        <dbReference type="PROSITE-ProRule" id="PRU00169"/>
    </source>
</evidence>
<feature type="modified residue" description="4-aspartylphosphate" evidence="4">
    <location>
        <position position="111"/>
    </location>
</feature>
<dbReference type="PROSITE" id="PS50110">
    <property type="entry name" value="RESPONSE_REGULATORY"/>
    <property type="match status" value="1"/>
</dbReference>
<accession>A0A328BN22</accession>
<keyword evidence="1" id="KW-0805">Transcription regulation</keyword>
<dbReference type="Gene3D" id="3.40.50.2300">
    <property type="match status" value="1"/>
</dbReference>